<gene>
    <name evidence="4" type="ORF">SYNPS1DRAFT_26420</name>
</gene>
<feature type="domain" description="Thioredoxin" evidence="3">
    <location>
        <begin position="158"/>
        <end position="231"/>
    </location>
</feature>
<evidence type="ECO:0000256" key="1">
    <source>
        <dbReference type="SAM" id="MobiDB-lite"/>
    </source>
</evidence>
<keyword evidence="2" id="KW-0472">Membrane</keyword>
<evidence type="ECO:0000256" key="2">
    <source>
        <dbReference type="SAM" id="Phobius"/>
    </source>
</evidence>
<dbReference type="Gene3D" id="3.40.30.10">
    <property type="entry name" value="Glutaredoxin"/>
    <property type="match status" value="1"/>
</dbReference>
<sequence>MALLEDIHMRLLRPHYVVNALSGVCFCLYLYYWVDTSAYAIEDEVKLLLGILVLSLFKFRTAPTAEERVSAISMNIRLFGVYMAYARKAWISLAIFVVVWLGNNLTSIATPEELDALIESTRTTGNAGTPSGRRKGKAKEATTAAARADAQPDAAPVAVVVMYAAVWAPASRYFETTFAQLSLKYANARLRFAVVNVDISEEMTTKYGINVASTTLEMPTLVLYRDGQERRRLPSRSVGTAARLAWNRSFDSVVNAFELDDYIDKTDQPSDSRGQQLIG</sequence>
<dbReference type="InterPro" id="IPR013766">
    <property type="entry name" value="Thioredoxin_domain"/>
</dbReference>
<keyword evidence="5" id="KW-1185">Reference proteome</keyword>
<dbReference type="Proteomes" id="UP000278143">
    <property type="component" value="Unassembled WGS sequence"/>
</dbReference>
<protein>
    <recommendedName>
        <fullName evidence="3">Thioredoxin domain-containing protein</fullName>
    </recommendedName>
</protein>
<proteinExistence type="predicted"/>
<dbReference type="InterPro" id="IPR036249">
    <property type="entry name" value="Thioredoxin-like_sf"/>
</dbReference>
<feature type="region of interest" description="Disordered" evidence="1">
    <location>
        <begin position="122"/>
        <end position="141"/>
    </location>
</feature>
<dbReference type="Pfam" id="PF00085">
    <property type="entry name" value="Thioredoxin"/>
    <property type="match status" value="1"/>
</dbReference>
<keyword evidence="2" id="KW-0812">Transmembrane</keyword>
<organism evidence="4 5">
    <name type="scientific">Syncephalis pseudoplumigaleata</name>
    <dbReference type="NCBI Taxonomy" id="1712513"/>
    <lineage>
        <taxon>Eukaryota</taxon>
        <taxon>Fungi</taxon>
        <taxon>Fungi incertae sedis</taxon>
        <taxon>Zoopagomycota</taxon>
        <taxon>Zoopagomycotina</taxon>
        <taxon>Zoopagomycetes</taxon>
        <taxon>Zoopagales</taxon>
        <taxon>Piptocephalidaceae</taxon>
        <taxon>Syncephalis</taxon>
    </lineage>
</organism>
<accession>A0A4P9Z678</accession>
<dbReference type="SUPFAM" id="SSF52833">
    <property type="entry name" value="Thioredoxin-like"/>
    <property type="match status" value="1"/>
</dbReference>
<evidence type="ECO:0000313" key="4">
    <source>
        <dbReference type="EMBL" id="RKP27958.1"/>
    </source>
</evidence>
<feature type="transmembrane region" description="Helical" evidence="2">
    <location>
        <begin position="78"/>
        <end position="101"/>
    </location>
</feature>
<evidence type="ECO:0000313" key="5">
    <source>
        <dbReference type="Proteomes" id="UP000278143"/>
    </source>
</evidence>
<dbReference type="OrthoDB" id="20229at2759"/>
<dbReference type="AlphaFoldDB" id="A0A4P9Z678"/>
<name>A0A4P9Z678_9FUNG</name>
<feature type="transmembrane region" description="Helical" evidence="2">
    <location>
        <begin position="12"/>
        <end position="32"/>
    </location>
</feature>
<evidence type="ECO:0000259" key="3">
    <source>
        <dbReference type="Pfam" id="PF00085"/>
    </source>
</evidence>
<dbReference type="EMBL" id="KZ989131">
    <property type="protein sequence ID" value="RKP27958.1"/>
    <property type="molecule type" value="Genomic_DNA"/>
</dbReference>
<reference evidence="5" key="1">
    <citation type="journal article" date="2018" name="Nat. Microbiol.">
        <title>Leveraging single-cell genomics to expand the fungal tree of life.</title>
        <authorList>
            <person name="Ahrendt S.R."/>
            <person name="Quandt C.A."/>
            <person name="Ciobanu D."/>
            <person name="Clum A."/>
            <person name="Salamov A."/>
            <person name="Andreopoulos B."/>
            <person name="Cheng J.F."/>
            <person name="Woyke T."/>
            <person name="Pelin A."/>
            <person name="Henrissat B."/>
            <person name="Reynolds N.K."/>
            <person name="Benny G.L."/>
            <person name="Smith M.E."/>
            <person name="James T.Y."/>
            <person name="Grigoriev I.V."/>
        </authorList>
    </citation>
    <scope>NUCLEOTIDE SEQUENCE [LARGE SCALE GENOMIC DNA]</scope>
    <source>
        <strain evidence="5">Benny S71-1</strain>
    </source>
</reference>
<keyword evidence="2" id="KW-1133">Transmembrane helix</keyword>